<dbReference type="RefSeq" id="XP_007292414.1">
    <property type="nucleotide sequence ID" value="XM_007292352.1"/>
</dbReference>
<evidence type="ECO:0000259" key="2">
    <source>
        <dbReference type="PROSITE" id="PS51782"/>
    </source>
</evidence>
<dbReference type="SUPFAM" id="SSF54106">
    <property type="entry name" value="LysM domain"/>
    <property type="match status" value="1"/>
</dbReference>
<evidence type="ECO:0000256" key="1">
    <source>
        <dbReference type="SAM" id="SignalP"/>
    </source>
</evidence>
<dbReference type="PROSITE" id="PS51782">
    <property type="entry name" value="LYSM"/>
    <property type="match status" value="1"/>
</dbReference>
<dbReference type="InterPro" id="IPR018392">
    <property type="entry name" value="LysM"/>
</dbReference>
<feature type="domain" description="LysM" evidence="2">
    <location>
        <begin position="95"/>
        <end position="141"/>
    </location>
</feature>
<feature type="signal peptide" evidence="1">
    <location>
        <begin position="1"/>
        <end position="19"/>
    </location>
</feature>
<organism evidence="3">
    <name type="scientific">Drepanopeziza brunnea f. sp. 'multigermtubi'</name>
    <dbReference type="NCBI Taxonomy" id="698441"/>
    <lineage>
        <taxon>Eukaryota</taxon>
        <taxon>Fungi</taxon>
        <taxon>Dikarya</taxon>
        <taxon>Ascomycota</taxon>
        <taxon>Pezizomycotina</taxon>
        <taxon>Leotiomycetes</taxon>
        <taxon>Helotiales</taxon>
        <taxon>Drepanopezizaceae</taxon>
        <taxon>Drepanopeziza</taxon>
    </lineage>
</organism>
<protein>
    <submittedName>
        <fullName evidence="3">LysM14p</fullName>
    </submittedName>
</protein>
<keyword evidence="1" id="KW-0732">Signal</keyword>
<dbReference type="Gene3D" id="3.10.350.10">
    <property type="entry name" value="LysM domain"/>
    <property type="match status" value="1"/>
</dbReference>
<dbReference type="InterPro" id="IPR036779">
    <property type="entry name" value="LysM_dom_sf"/>
</dbReference>
<dbReference type="KEGG" id="mbe:MBM_04525"/>
<proteinExistence type="evidence at transcript level"/>
<dbReference type="AlphaFoldDB" id="J9XQA6"/>
<name>J9XQA6_9HELO</name>
<feature type="chain" id="PRO_5003828173" evidence="1">
    <location>
        <begin position="20"/>
        <end position="146"/>
    </location>
</feature>
<dbReference type="CDD" id="cd00118">
    <property type="entry name" value="LysM"/>
    <property type="match status" value="1"/>
</dbReference>
<gene>
    <name evidence="3" type="primary">LysM14</name>
</gene>
<reference evidence="3" key="1">
    <citation type="submission" date="2012-07" db="EMBL/GenBank/DDBJ databases">
        <title>The Marssonina brunnea LysM effectors prevent chitin-triggered plant immunity.</title>
        <authorList>
            <person name="Jiang C."/>
            <person name="Cheng Q."/>
            <person name="Cao Y."/>
            <person name="Zhu S."/>
            <person name="Tan B."/>
            <person name="Huang M."/>
            <person name="Wu R."/>
            <person name="Zhou Y."/>
            <person name="Zhang S."/>
            <person name="Xu L."/>
        </authorList>
    </citation>
    <scope>NUCLEOTIDE SEQUENCE</scope>
    <source>
        <strain evidence="3">M6</strain>
    </source>
</reference>
<dbReference type="EMBL" id="JX294946">
    <property type="protein sequence ID" value="AFS30732.1"/>
    <property type="molecule type" value="mRNA"/>
</dbReference>
<sequence>MRFNKSLLLLASFLAVATAFRRKCKRDIATFRTGIGFYTWAASDNWTVVAADLCSSVKDLQDMNAGPTVEEGNVLRVPCRWRIRDCARIPGSDNGYYTVADDDELSLVAADFCTSEDGLKSLNNDLLANNTTLTPGLIIQVPCTWN</sequence>
<evidence type="ECO:0000313" key="3">
    <source>
        <dbReference type="EMBL" id="AFS30732.1"/>
    </source>
</evidence>
<accession>J9XQA6</accession>